<comment type="caution">
    <text evidence="1">The sequence shown here is derived from an EMBL/GenBank/DDBJ whole genome shotgun (WGS) entry which is preliminary data.</text>
</comment>
<evidence type="ECO:0000313" key="1">
    <source>
        <dbReference type="EMBL" id="MCC2129984.1"/>
    </source>
</evidence>
<accession>A0AAE3AD81</accession>
<organism evidence="1 2">
    <name type="scientific">Brotocaccenecus cirricatena</name>
    <dbReference type="NCBI Taxonomy" id="3064195"/>
    <lineage>
        <taxon>Bacteria</taxon>
        <taxon>Bacillati</taxon>
        <taxon>Bacillota</taxon>
        <taxon>Clostridia</taxon>
        <taxon>Eubacteriales</taxon>
        <taxon>Oscillospiraceae</taxon>
        <taxon>Brotocaccenecus</taxon>
    </lineage>
</organism>
<dbReference type="AlphaFoldDB" id="A0AAE3AD81"/>
<protein>
    <submittedName>
        <fullName evidence="1">Uncharacterized protein</fullName>
    </submittedName>
</protein>
<name>A0AAE3AD81_9FIRM</name>
<reference evidence="1" key="1">
    <citation type="submission" date="2021-10" db="EMBL/GenBank/DDBJ databases">
        <title>Anaerobic single-cell dispensing facilitates the cultivation of human gut bacteria.</title>
        <authorList>
            <person name="Afrizal A."/>
        </authorList>
    </citation>
    <scope>NUCLEOTIDE SEQUENCE</scope>
    <source>
        <strain evidence="1">CLA-AA-H272</strain>
    </source>
</reference>
<proteinExistence type="predicted"/>
<dbReference type="Proteomes" id="UP001199319">
    <property type="component" value="Unassembled WGS sequence"/>
</dbReference>
<dbReference type="EMBL" id="JAJEPW010000032">
    <property type="protein sequence ID" value="MCC2129984.1"/>
    <property type="molecule type" value="Genomic_DNA"/>
</dbReference>
<keyword evidence="2" id="KW-1185">Reference proteome</keyword>
<evidence type="ECO:0000313" key="2">
    <source>
        <dbReference type="Proteomes" id="UP001199319"/>
    </source>
</evidence>
<dbReference type="RefSeq" id="WP_302929215.1">
    <property type="nucleotide sequence ID" value="NZ_JAJEPW010000032.1"/>
</dbReference>
<gene>
    <name evidence="1" type="ORF">LKD37_10755</name>
</gene>
<sequence length="229" mass="27528">MRNPYLKEMNIFMALHWKDTLEANGFFALRDFTEWVRVVNRNVMQIILCSGYTLPEILFYSQTLSEYMWCNYRNQTDMTSYSLNFYRNASAQYDENCRYICTNNDLNMQLQYTIETLNTIHTAQDILSYPHERELVFHRRPCLWYDAGDMDGVWKALENVKCPTSYYFQGDVPPEKLKRDYWRVWKPMTAFVAQDCLATGSLQPLTDFAEESREFNLKYLKRYMPWLLK</sequence>